<dbReference type="OrthoDB" id="1936010at2759"/>
<accession>A0A9Q0K4I4</accession>
<dbReference type="EMBL" id="JAMYWD010000008">
    <property type="protein sequence ID" value="KAJ4962821.1"/>
    <property type="molecule type" value="Genomic_DNA"/>
</dbReference>
<dbReference type="GO" id="GO:0045087">
    <property type="term" value="P:innate immune response"/>
    <property type="evidence" value="ECO:0007669"/>
    <property type="project" value="InterPro"/>
</dbReference>
<reference evidence="3" key="1">
    <citation type="journal article" date="2023" name="Plant J.">
        <title>The genome of the king protea, Protea cynaroides.</title>
        <authorList>
            <person name="Chang J."/>
            <person name="Duong T.A."/>
            <person name="Schoeman C."/>
            <person name="Ma X."/>
            <person name="Roodt D."/>
            <person name="Barker N."/>
            <person name="Li Z."/>
            <person name="Van de Peer Y."/>
            <person name="Mizrachi E."/>
        </authorList>
    </citation>
    <scope>NUCLEOTIDE SEQUENCE</scope>
    <source>
        <tissue evidence="3">Young leaves</tissue>
    </source>
</reference>
<gene>
    <name evidence="3" type="ORF">NE237_022760</name>
</gene>
<evidence type="ECO:0000256" key="1">
    <source>
        <dbReference type="SAM" id="MobiDB-lite"/>
    </source>
</evidence>
<proteinExistence type="predicted"/>
<keyword evidence="2" id="KW-0472">Membrane</keyword>
<dbReference type="InterPro" id="IPR044700">
    <property type="entry name" value="PIP2/PIPL1"/>
</dbReference>
<name>A0A9Q0K4I4_9MAGN</name>
<evidence type="ECO:0000313" key="4">
    <source>
        <dbReference type="Proteomes" id="UP001141806"/>
    </source>
</evidence>
<sequence>MIWILEGGVEIQNLQKWQDVSLYEAVRRGGGVRTQRTTNCDSTCLNGTEALRDYVLLPTILLAITINTGAFFCNCKPTNTSAKPTPTTTKKTLDMARSSELNSPRFFHTLIFFMATFLFFFTEAARPFNTSKARIHPTEKSWSFFDGFSLGARAIKNSSPSPVGGGHRFTNPQTLGGIKADSGPSPGGGGHRFTNTKTLGGIKDNSGPSPGTGNKFTNAQTLGGIKDADSRPGEVHKFTNSKTLGGVGHKFTNSKTLGGVKDQGSDPGQGQ</sequence>
<keyword evidence="2" id="KW-0812">Transmembrane</keyword>
<dbReference type="GO" id="GO:0050793">
    <property type="term" value="P:regulation of developmental process"/>
    <property type="evidence" value="ECO:0007669"/>
    <property type="project" value="InterPro"/>
</dbReference>
<protein>
    <submittedName>
        <fullName evidence="3">Uncharacterized protein</fullName>
    </submittedName>
</protein>
<keyword evidence="2" id="KW-1133">Transmembrane helix</keyword>
<comment type="caution">
    <text evidence="3">The sequence shown here is derived from an EMBL/GenBank/DDBJ whole genome shotgun (WGS) entry which is preliminary data.</text>
</comment>
<feature type="transmembrane region" description="Helical" evidence="2">
    <location>
        <begin position="106"/>
        <end position="125"/>
    </location>
</feature>
<dbReference type="PANTHER" id="PTHR34663:SF21">
    <property type="entry name" value="PROTEIN, PUTATIVE-RELATED"/>
    <property type="match status" value="1"/>
</dbReference>
<feature type="region of interest" description="Disordered" evidence="1">
    <location>
        <begin position="224"/>
        <end position="271"/>
    </location>
</feature>
<dbReference type="PANTHER" id="PTHR34663">
    <property type="entry name" value="OS06G0637400 PROTEIN"/>
    <property type="match status" value="1"/>
</dbReference>
<feature type="region of interest" description="Disordered" evidence="1">
    <location>
        <begin position="170"/>
        <end position="196"/>
    </location>
</feature>
<evidence type="ECO:0000313" key="3">
    <source>
        <dbReference type="EMBL" id="KAJ4962821.1"/>
    </source>
</evidence>
<organism evidence="3 4">
    <name type="scientific">Protea cynaroides</name>
    <dbReference type="NCBI Taxonomy" id="273540"/>
    <lineage>
        <taxon>Eukaryota</taxon>
        <taxon>Viridiplantae</taxon>
        <taxon>Streptophyta</taxon>
        <taxon>Embryophyta</taxon>
        <taxon>Tracheophyta</taxon>
        <taxon>Spermatophyta</taxon>
        <taxon>Magnoliopsida</taxon>
        <taxon>Proteales</taxon>
        <taxon>Proteaceae</taxon>
        <taxon>Protea</taxon>
    </lineage>
</organism>
<feature type="compositionally biased region" description="Basic and acidic residues" evidence="1">
    <location>
        <begin position="226"/>
        <end position="237"/>
    </location>
</feature>
<dbReference type="AlphaFoldDB" id="A0A9Q0K4I4"/>
<dbReference type="Proteomes" id="UP001141806">
    <property type="component" value="Unassembled WGS sequence"/>
</dbReference>
<evidence type="ECO:0000256" key="2">
    <source>
        <dbReference type="SAM" id="Phobius"/>
    </source>
</evidence>
<keyword evidence="4" id="KW-1185">Reference proteome</keyword>